<comment type="caution">
    <text evidence="19">The sequence shown here is derived from an EMBL/GenBank/DDBJ whole genome shotgun (WGS) entry which is preliminary data.</text>
</comment>
<dbReference type="EMBL" id="JBHSYQ010000016">
    <property type="protein sequence ID" value="MFC6999536.1"/>
    <property type="molecule type" value="Genomic_DNA"/>
</dbReference>
<comment type="catalytic activity">
    <reaction evidence="15">
        <text>D-gluconate + ATP = 6-phospho-D-gluconate + ADP + H(+)</text>
        <dbReference type="Rhea" id="RHEA:19433"/>
        <dbReference type="ChEBI" id="CHEBI:15378"/>
        <dbReference type="ChEBI" id="CHEBI:18391"/>
        <dbReference type="ChEBI" id="CHEBI:30616"/>
        <dbReference type="ChEBI" id="CHEBI:58759"/>
        <dbReference type="ChEBI" id="CHEBI:456216"/>
        <dbReference type="EC" id="2.7.1.12"/>
    </reaction>
</comment>
<organism evidence="19 20">
    <name type="scientific">Rufibacter roseus</name>
    <dbReference type="NCBI Taxonomy" id="1567108"/>
    <lineage>
        <taxon>Bacteria</taxon>
        <taxon>Pseudomonadati</taxon>
        <taxon>Bacteroidota</taxon>
        <taxon>Cytophagia</taxon>
        <taxon>Cytophagales</taxon>
        <taxon>Hymenobacteraceae</taxon>
        <taxon>Rufibacter</taxon>
    </lineage>
</organism>
<dbReference type="Pfam" id="PF01202">
    <property type="entry name" value="SKI"/>
    <property type="match status" value="1"/>
</dbReference>
<dbReference type="CDD" id="cd02021">
    <property type="entry name" value="GntK"/>
    <property type="match status" value="1"/>
</dbReference>
<dbReference type="Gene3D" id="1.10.1040.10">
    <property type="entry name" value="N-(1-d-carboxylethyl)-l-norvaline Dehydrogenase, domain 2"/>
    <property type="match status" value="1"/>
</dbReference>
<comment type="function">
    <text evidence="1">Catalyzes the oxidative decarboxylation of 6-phosphogluconate to ribulose 5-phosphate and CO(2), with concomitant reduction of NADP to NADPH.</text>
</comment>
<keyword evidence="12 17" id="KW-0560">Oxidoreductase</keyword>
<evidence type="ECO:0000259" key="18">
    <source>
        <dbReference type="SMART" id="SM01350"/>
    </source>
</evidence>
<dbReference type="Pfam" id="PF00393">
    <property type="entry name" value="6PGD"/>
    <property type="match status" value="1"/>
</dbReference>
<evidence type="ECO:0000256" key="10">
    <source>
        <dbReference type="ARBA" id="ARBA00022777"/>
    </source>
</evidence>
<dbReference type="RefSeq" id="WP_066621261.1">
    <property type="nucleotide sequence ID" value="NZ_JBHSYQ010000016.1"/>
</dbReference>
<dbReference type="PRINTS" id="PR00076">
    <property type="entry name" value="6PGDHDRGNASE"/>
</dbReference>
<dbReference type="SUPFAM" id="SSF52540">
    <property type="entry name" value="P-loop containing nucleoside triphosphate hydrolases"/>
    <property type="match status" value="1"/>
</dbReference>
<evidence type="ECO:0000256" key="3">
    <source>
        <dbReference type="ARBA" id="ARBA00004874"/>
    </source>
</evidence>
<evidence type="ECO:0000256" key="12">
    <source>
        <dbReference type="ARBA" id="ARBA00023002"/>
    </source>
</evidence>
<dbReference type="SUPFAM" id="SSF51735">
    <property type="entry name" value="NAD(P)-binding Rossmann-fold domains"/>
    <property type="match status" value="1"/>
</dbReference>
<dbReference type="Proteomes" id="UP001596405">
    <property type="component" value="Unassembled WGS sequence"/>
</dbReference>
<gene>
    <name evidence="19" type="primary">gndA</name>
    <name evidence="19" type="ORF">ACFQHR_18010</name>
</gene>
<protein>
    <recommendedName>
        <fullName evidence="7 17">6-phosphogluconate dehydrogenase, decarboxylating</fullName>
        <ecNumber evidence="17">1.1.1.44</ecNumber>
    </recommendedName>
</protein>
<comment type="catalytic activity">
    <reaction evidence="16 17">
        <text>6-phospho-D-gluconate + NADP(+) = D-ribulose 5-phosphate + CO2 + NADPH</text>
        <dbReference type="Rhea" id="RHEA:10116"/>
        <dbReference type="ChEBI" id="CHEBI:16526"/>
        <dbReference type="ChEBI" id="CHEBI:57783"/>
        <dbReference type="ChEBI" id="CHEBI:58121"/>
        <dbReference type="ChEBI" id="CHEBI:58349"/>
        <dbReference type="ChEBI" id="CHEBI:58759"/>
        <dbReference type="EC" id="1.1.1.44"/>
    </reaction>
</comment>
<dbReference type="InterPro" id="IPR013328">
    <property type="entry name" value="6PGD_dom2"/>
</dbReference>
<proteinExistence type="inferred from homology"/>
<dbReference type="EC" id="1.1.1.44" evidence="17"/>
<dbReference type="InterPro" id="IPR036291">
    <property type="entry name" value="NAD(P)-bd_dom_sf"/>
</dbReference>
<evidence type="ECO:0000256" key="7">
    <source>
        <dbReference type="ARBA" id="ARBA00018193"/>
    </source>
</evidence>
<sequence length="640" mass="70528">MSYLVMGVSGSGKSTVGMLLAQQLQLHFIDADDYHPPTSVQKMSAGIPLTDEDRQDWLQRLNQLLQEAENLGQEVVMACSALKESYRNTLNTGLKNQLKIIYLHGEEEVLEQRLGNRSGHFMPKILLTSQLQTLEVPKDALHLNVVHTPQQLVQQIILNLISMNTTSSSSDTQKAAFGIIGMGVMGKSLALNLSGKGISVAVYNRTVPGVEEQVAERFAEENAEQPLLPFSDAEAFVQALEKPRRILFMVKAGAAVDALLQQFQPLLEAEDVILDGGNSHYHDTQRRVQEMQALHLHFLGVGISGGEEGALKGPSLMPGGPKEGYTQVSEILEQIAAKDKDGLPCCAYVGPAGAGHFVKMVHNGIEYAEMQALAEVYQLLRFHLNFSPETIVEELQSWQESGLGSYLLEITIDILKKQEAGGLLLDKILDAAEQKGTGGWSTTAALELGASVDPIAAAVMARYLSAQKKQREKAAALVEIEPMQIEGVPLLHAQQLKKGYEAVRVVNHAIGFELMRQASEQYEWGLNLSEIARIWTNGCIIRSQLMERLVGILKTEVPLLQHDEVVSQMKELLNSWKEIVASGLKANAALPVFSAGLNYYLGYVTAQSPANLIQAQRDYFGAHTFRRVDQPLDKYFHVEW</sequence>
<dbReference type="Gene3D" id="1.20.5.320">
    <property type="entry name" value="6-Phosphogluconate Dehydrogenase, domain 3"/>
    <property type="match status" value="1"/>
</dbReference>
<evidence type="ECO:0000256" key="13">
    <source>
        <dbReference type="ARBA" id="ARBA00023064"/>
    </source>
</evidence>
<evidence type="ECO:0000256" key="5">
    <source>
        <dbReference type="ARBA" id="ARBA00008420"/>
    </source>
</evidence>
<dbReference type="SUPFAM" id="SSF48179">
    <property type="entry name" value="6-phosphogluconate dehydrogenase C-terminal domain-like"/>
    <property type="match status" value="1"/>
</dbReference>
<dbReference type="NCBIfam" id="TIGR01313">
    <property type="entry name" value="therm_gnt_kin"/>
    <property type="match status" value="1"/>
</dbReference>
<comment type="subunit">
    <text evidence="6">Homodimer.</text>
</comment>
<dbReference type="InterPro" id="IPR006001">
    <property type="entry name" value="Therm_gnt_kin"/>
</dbReference>
<keyword evidence="17" id="KW-0521">NADP</keyword>
<keyword evidence="20" id="KW-1185">Reference proteome</keyword>
<dbReference type="InterPro" id="IPR006183">
    <property type="entry name" value="Pgluconate_DH"/>
</dbReference>
<accession>A0ABW2DTH2</accession>
<dbReference type="InterPro" id="IPR027417">
    <property type="entry name" value="P-loop_NTPase"/>
</dbReference>
<dbReference type="PANTHER" id="PTHR11811">
    <property type="entry name" value="6-PHOSPHOGLUCONATE DEHYDROGENASE"/>
    <property type="match status" value="1"/>
</dbReference>
<evidence type="ECO:0000256" key="15">
    <source>
        <dbReference type="ARBA" id="ARBA00048090"/>
    </source>
</evidence>
<keyword evidence="9" id="KW-0547">Nucleotide-binding</keyword>
<evidence type="ECO:0000256" key="1">
    <source>
        <dbReference type="ARBA" id="ARBA00002526"/>
    </source>
</evidence>
<evidence type="ECO:0000313" key="19">
    <source>
        <dbReference type="EMBL" id="MFC6999536.1"/>
    </source>
</evidence>
<evidence type="ECO:0000256" key="6">
    <source>
        <dbReference type="ARBA" id="ARBA00011738"/>
    </source>
</evidence>
<evidence type="ECO:0000256" key="2">
    <source>
        <dbReference type="ARBA" id="ARBA00004761"/>
    </source>
</evidence>
<reference evidence="20" key="1">
    <citation type="journal article" date="2019" name="Int. J. Syst. Evol. Microbiol.">
        <title>The Global Catalogue of Microorganisms (GCM) 10K type strain sequencing project: providing services to taxonomists for standard genome sequencing and annotation.</title>
        <authorList>
            <consortium name="The Broad Institute Genomics Platform"/>
            <consortium name="The Broad Institute Genome Sequencing Center for Infectious Disease"/>
            <person name="Wu L."/>
            <person name="Ma J."/>
        </authorList>
    </citation>
    <scope>NUCLEOTIDE SEQUENCE [LARGE SCALE GENOMIC DNA]</scope>
    <source>
        <strain evidence="20">CGMCC 4.7393</strain>
    </source>
</reference>
<comment type="similarity">
    <text evidence="4 17">Belongs to the 6-phosphogluconate dehydrogenase family.</text>
</comment>
<keyword evidence="10" id="KW-0418">Kinase</keyword>
<feature type="domain" description="6-phosphogluconate dehydrogenase C-terminal" evidence="18">
    <location>
        <begin position="355"/>
        <end position="640"/>
    </location>
</feature>
<dbReference type="SMART" id="SM01350">
    <property type="entry name" value="6PGD"/>
    <property type="match status" value="1"/>
</dbReference>
<evidence type="ECO:0000313" key="20">
    <source>
        <dbReference type="Proteomes" id="UP001596405"/>
    </source>
</evidence>
<keyword evidence="13 17" id="KW-0311">Gluconate utilization</keyword>
<dbReference type="Gene3D" id="3.40.50.720">
    <property type="entry name" value="NAD(P)-binding Rossmann-like Domain"/>
    <property type="match status" value="1"/>
</dbReference>
<evidence type="ECO:0000256" key="16">
    <source>
        <dbReference type="ARBA" id="ARBA00048640"/>
    </source>
</evidence>
<dbReference type="Gene3D" id="3.40.50.300">
    <property type="entry name" value="P-loop containing nucleotide triphosphate hydrolases"/>
    <property type="match status" value="1"/>
</dbReference>
<evidence type="ECO:0000256" key="14">
    <source>
        <dbReference type="ARBA" id="ARBA00023126"/>
    </source>
</evidence>
<dbReference type="InterPro" id="IPR006184">
    <property type="entry name" value="6PGdom_BS"/>
</dbReference>
<name>A0ABW2DTH2_9BACT</name>
<dbReference type="NCBIfam" id="TIGR00873">
    <property type="entry name" value="gnd"/>
    <property type="match status" value="1"/>
</dbReference>
<evidence type="ECO:0000256" key="11">
    <source>
        <dbReference type="ARBA" id="ARBA00022840"/>
    </source>
</evidence>
<dbReference type="InterPro" id="IPR008927">
    <property type="entry name" value="6-PGluconate_DH-like_C_sf"/>
</dbReference>
<dbReference type="InterPro" id="IPR006114">
    <property type="entry name" value="6PGDH_C"/>
</dbReference>
<dbReference type="GO" id="GO:0004616">
    <property type="term" value="F:phosphogluconate dehydrogenase (decarboxylating) activity"/>
    <property type="evidence" value="ECO:0007669"/>
    <property type="project" value="UniProtKB-EC"/>
</dbReference>
<dbReference type="InterPro" id="IPR006113">
    <property type="entry name" value="6PGDH_Gnd/GntZ"/>
</dbReference>
<dbReference type="PROSITE" id="PS00461">
    <property type="entry name" value="6PGD"/>
    <property type="match status" value="1"/>
</dbReference>
<dbReference type="InterPro" id="IPR031322">
    <property type="entry name" value="Shikimate/glucono_kinase"/>
</dbReference>
<comment type="pathway">
    <text evidence="2">Carbohydrate acid metabolism.</text>
</comment>
<keyword evidence="11" id="KW-0067">ATP-binding</keyword>
<dbReference type="Pfam" id="PF03446">
    <property type="entry name" value="NAD_binding_2"/>
    <property type="match status" value="1"/>
</dbReference>
<evidence type="ECO:0000256" key="4">
    <source>
        <dbReference type="ARBA" id="ARBA00008419"/>
    </source>
</evidence>
<keyword evidence="8" id="KW-0808">Transferase</keyword>
<keyword evidence="14 17" id="KW-0570">Pentose shunt</keyword>
<dbReference type="InterPro" id="IPR006115">
    <property type="entry name" value="6PGDH_NADP-bd"/>
</dbReference>
<comment type="similarity">
    <text evidence="5">Belongs to the gluconokinase GntK/GntV family.</text>
</comment>
<evidence type="ECO:0000256" key="9">
    <source>
        <dbReference type="ARBA" id="ARBA00022741"/>
    </source>
</evidence>
<dbReference type="NCBIfam" id="NF006765">
    <property type="entry name" value="PRK09287.1"/>
    <property type="match status" value="1"/>
</dbReference>
<evidence type="ECO:0000256" key="8">
    <source>
        <dbReference type="ARBA" id="ARBA00022679"/>
    </source>
</evidence>
<comment type="pathway">
    <text evidence="3 17">Carbohydrate degradation; pentose phosphate pathway; D-ribulose 5-phosphate from D-glucose 6-phosphate (oxidative stage): step 3/3.</text>
</comment>
<evidence type="ECO:0000256" key="17">
    <source>
        <dbReference type="RuleBase" id="RU000485"/>
    </source>
</evidence>